<comment type="cofactor">
    <cofactor evidence="2 7 8">
        <name>Mg(2+)</name>
        <dbReference type="ChEBI" id="CHEBI:18420"/>
    </cofactor>
</comment>
<reference evidence="9" key="1">
    <citation type="submission" date="2021-01" db="EMBL/GenBank/DDBJ databases">
        <authorList>
            <person name="Corre E."/>
            <person name="Pelletier E."/>
            <person name="Niang G."/>
            <person name="Scheremetjew M."/>
            <person name="Finn R."/>
            <person name="Kale V."/>
            <person name="Holt S."/>
            <person name="Cochrane G."/>
            <person name="Meng A."/>
            <person name="Brown T."/>
            <person name="Cohen L."/>
        </authorList>
    </citation>
    <scope>NUCLEOTIDE SEQUENCE</scope>
    <source>
        <strain evidence="9">GSO104</strain>
    </source>
</reference>
<keyword evidence="6 7" id="KW-0460">Magnesium</keyword>
<dbReference type="PANTHER" id="PTHR20854:SF4">
    <property type="entry name" value="INOSITOL-1-MONOPHOSPHATASE-RELATED"/>
    <property type="match status" value="1"/>
</dbReference>
<gene>
    <name evidence="9" type="ORF">DBRI00130_LOCUS3692</name>
    <name evidence="10" type="ORF">DBRI00130_LOCUS3693</name>
    <name evidence="11" type="ORF">DBRI00130_LOCUS3694</name>
</gene>
<dbReference type="EMBL" id="HBNS01004558">
    <property type="protein sequence ID" value="CAE4585432.1"/>
    <property type="molecule type" value="Transcribed_RNA"/>
</dbReference>
<evidence type="ECO:0000256" key="6">
    <source>
        <dbReference type="ARBA" id="ARBA00022842"/>
    </source>
</evidence>
<comment type="similarity">
    <text evidence="3 8">Belongs to the inositol monophosphatase superfamily.</text>
</comment>
<dbReference type="Gene3D" id="3.30.540.10">
    <property type="entry name" value="Fructose-1,6-Bisphosphatase, subunit A, domain 1"/>
    <property type="match status" value="1"/>
</dbReference>
<dbReference type="PANTHER" id="PTHR20854">
    <property type="entry name" value="INOSITOL MONOPHOSPHATASE"/>
    <property type="match status" value="1"/>
</dbReference>
<dbReference type="InterPro" id="IPR033942">
    <property type="entry name" value="IMPase"/>
</dbReference>
<dbReference type="GO" id="GO:0046854">
    <property type="term" value="P:phosphatidylinositol phosphate biosynthetic process"/>
    <property type="evidence" value="ECO:0007669"/>
    <property type="project" value="InterPro"/>
</dbReference>
<feature type="binding site" evidence="7">
    <location>
        <position position="111"/>
    </location>
    <ligand>
        <name>Mg(2+)</name>
        <dbReference type="ChEBI" id="CHEBI:18420"/>
        <label>1</label>
        <note>catalytic</note>
    </ligand>
</feature>
<evidence type="ECO:0000256" key="4">
    <source>
        <dbReference type="ARBA" id="ARBA00022723"/>
    </source>
</evidence>
<dbReference type="EC" id="3.1.3.25" evidence="8"/>
<dbReference type="InterPro" id="IPR000760">
    <property type="entry name" value="Inositol_monophosphatase-like"/>
</dbReference>
<comment type="catalytic activity">
    <reaction evidence="1 8">
        <text>a myo-inositol phosphate + H2O = myo-inositol + phosphate</text>
        <dbReference type="Rhea" id="RHEA:24056"/>
        <dbReference type="ChEBI" id="CHEBI:15377"/>
        <dbReference type="ChEBI" id="CHEBI:17268"/>
        <dbReference type="ChEBI" id="CHEBI:43474"/>
        <dbReference type="ChEBI" id="CHEBI:84139"/>
        <dbReference type="EC" id="3.1.3.25"/>
    </reaction>
</comment>
<dbReference type="CDD" id="cd01639">
    <property type="entry name" value="IMPase"/>
    <property type="match status" value="1"/>
</dbReference>
<evidence type="ECO:0000313" key="10">
    <source>
        <dbReference type="EMBL" id="CAE4585433.1"/>
    </source>
</evidence>
<feature type="binding site" evidence="7">
    <location>
        <position position="92"/>
    </location>
    <ligand>
        <name>Mg(2+)</name>
        <dbReference type="ChEBI" id="CHEBI:18420"/>
        <label>1</label>
        <note>catalytic</note>
    </ligand>
</feature>
<comment type="pathway">
    <text evidence="8">Polyol metabolism; myo-inositol biosynthesis; myo-inositol from D-glucose 6-phosphate: step 2/2.</text>
</comment>
<evidence type="ECO:0000313" key="11">
    <source>
        <dbReference type="EMBL" id="CAE4585435.1"/>
    </source>
</evidence>
<dbReference type="GO" id="GO:0007165">
    <property type="term" value="P:signal transduction"/>
    <property type="evidence" value="ECO:0007669"/>
    <property type="project" value="TreeGrafter"/>
</dbReference>
<dbReference type="EMBL" id="HBNS01004560">
    <property type="protein sequence ID" value="CAE4585435.1"/>
    <property type="molecule type" value="Transcribed_RNA"/>
</dbReference>
<keyword evidence="5 8" id="KW-0378">Hydrolase</keyword>
<evidence type="ECO:0000256" key="2">
    <source>
        <dbReference type="ARBA" id="ARBA00001946"/>
    </source>
</evidence>
<feature type="binding site" evidence="7">
    <location>
        <position position="113"/>
    </location>
    <ligand>
        <name>Mg(2+)</name>
        <dbReference type="ChEBI" id="CHEBI:18420"/>
        <label>1</label>
        <note>catalytic</note>
    </ligand>
</feature>
<dbReference type="FunFam" id="3.30.540.10:FF:000004">
    <property type="entry name" value="Inositol-1-monophosphatase"/>
    <property type="match status" value="1"/>
</dbReference>
<evidence type="ECO:0000256" key="8">
    <source>
        <dbReference type="RuleBase" id="RU364068"/>
    </source>
</evidence>
<dbReference type="UniPathway" id="UPA00823">
    <property type="reaction ID" value="UER00788"/>
</dbReference>
<dbReference type="GO" id="GO:0008934">
    <property type="term" value="F:inositol monophosphate 1-phosphatase activity"/>
    <property type="evidence" value="ECO:0007669"/>
    <property type="project" value="InterPro"/>
</dbReference>
<dbReference type="EMBL" id="HBNS01004559">
    <property type="protein sequence ID" value="CAE4585433.1"/>
    <property type="molecule type" value="Transcribed_RNA"/>
</dbReference>
<dbReference type="InterPro" id="IPR020550">
    <property type="entry name" value="Inositol_monophosphatase_CS"/>
</dbReference>
<evidence type="ECO:0000256" key="1">
    <source>
        <dbReference type="ARBA" id="ARBA00001033"/>
    </source>
</evidence>
<dbReference type="Gene3D" id="3.40.190.80">
    <property type="match status" value="1"/>
</dbReference>
<dbReference type="SUPFAM" id="SSF56655">
    <property type="entry name" value="Carbohydrate phosphatase"/>
    <property type="match status" value="1"/>
</dbReference>
<dbReference type="GO" id="GO:0006021">
    <property type="term" value="P:inositol biosynthetic process"/>
    <property type="evidence" value="ECO:0007669"/>
    <property type="project" value="UniProtKB-UniPathway"/>
</dbReference>
<evidence type="ECO:0000313" key="9">
    <source>
        <dbReference type="EMBL" id="CAE4585432.1"/>
    </source>
</evidence>
<feature type="binding site" evidence="7">
    <location>
        <position position="114"/>
    </location>
    <ligand>
        <name>Mg(2+)</name>
        <dbReference type="ChEBI" id="CHEBI:18420"/>
        <label>1</label>
        <note>catalytic</note>
    </ligand>
</feature>
<evidence type="ECO:0000256" key="7">
    <source>
        <dbReference type="PIRSR" id="PIRSR600760-2"/>
    </source>
</evidence>
<dbReference type="PRINTS" id="PR00377">
    <property type="entry name" value="IMPHPHTASES"/>
</dbReference>
<name>A0A6V2B7V5_9STRA</name>
<keyword evidence="4 7" id="KW-0479">Metal-binding</keyword>
<dbReference type="PROSITE" id="PS00629">
    <property type="entry name" value="IMP_1"/>
    <property type="match status" value="1"/>
</dbReference>
<accession>A0A6V2B7V5</accession>
<evidence type="ECO:0000256" key="3">
    <source>
        <dbReference type="ARBA" id="ARBA00009759"/>
    </source>
</evidence>
<dbReference type="PROSITE" id="PS00630">
    <property type="entry name" value="IMP_2"/>
    <property type="match status" value="1"/>
</dbReference>
<dbReference type="GO" id="GO:0046872">
    <property type="term" value="F:metal ion binding"/>
    <property type="evidence" value="ECO:0007669"/>
    <property type="project" value="UniProtKB-KW"/>
</dbReference>
<dbReference type="AlphaFoldDB" id="A0A6V2B7V5"/>
<feature type="binding site" evidence="7">
    <location>
        <position position="266"/>
    </location>
    <ligand>
        <name>Mg(2+)</name>
        <dbReference type="ChEBI" id="CHEBI:18420"/>
        <label>1</label>
        <note>catalytic</note>
    </ligand>
</feature>
<organism evidence="9">
    <name type="scientific">Ditylum brightwellii</name>
    <dbReference type="NCBI Taxonomy" id="49249"/>
    <lineage>
        <taxon>Eukaryota</taxon>
        <taxon>Sar</taxon>
        <taxon>Stramenopiles</taxon>
        <taxon>Ochrophyta</taxon>
        <taxon>Bacillariophyta</taxon>
        <taxon>Mediophyceae</taxon>
        <taxon>Lithodesmiophycidae</taxon>
        <taxon>Lithodesmiales</taxon>
        <taxon>Lithodesmiaceae</taxon>
        <taxon>Ditylum</taxon>
    </lineage>
</organism>
<evidence type="ECO:0000256" key="5">
    <source>
        <dbReference type="ARBA" id="ARBA00022801"/>
    </source>
</evidence>
<dbReference type="InterPro" id="IPR020583">
    <property type="entry name" value="Inositol_monoP_metal-BS"/>
</dbReference>
<dbReference type="Pfam" id="PF00459">
    <property type="entry name" value="Inositol_P"/>
    <property type="match status" value="1"/>
</dbReference>
<sequence>MPATTEKAVESLDDILNVAKEAAILAGSHIRKAYETSHNDITTEINDDNDDGINATIKSSSTDLVTETDKLCEKVIIQHIQSIYSSHEIIGEESSGSNQYILTDKPTWVLDPIDGTTNFVHKLSLSCVIVAFVLNKEVCVGVVYDPISDEMFWAIKGRGAFLQRFASSSSGDDATSTTNNLPIPIHVSSTKSISKALIATDPGYSRDVTEVTEYLAVQRELLLRNVRNIRTIGSTGLNMAYVSCGRLDASFEEGSWETNRGPKIWDIAAGSLLVSEAGGVTRDLNQSALPTDVPLDLLQRSNFCAATTGLAEEIMDCIKSGRLSKNTQD</sequence>
<proteinExistence type="inferred from homology"/>
<protein>
    <recommendedName>
        <fullName evidence="8">Inositol-1-monophosphatase</fullName>
        <ecNumber evidence="8">3.1.3.25</ecNumber>
    </recommendedName>
</protein>